<evidence type="ECO:0000313" key="13">
    <source>
        <dbReference type="Proteomes" id="UP001066276"/>
    </source>
</evidence>
<feature type="compositionally biased region" description="Polar residues" evidence="9">
    <location>
        <begin position="1"/>
        <end position="14"/>
    </location>
</feature>
<keyword evidence="4" id="KW-0732">Signal</keyword>
<keyword evidence="3" id="KW-0245">EGF-like domain</keyword>
<evidence type="ECO:0000256" key="5">
    <source>
        <dbReference type="ARBA" id="ARBA00022737"/>
    </source>
</evidence>
<evidence type="ECO:0000313" key="12">
    <source>
        <dbReference type="EMBL" id="KAJ1136874.1"/>
    </source>
</evidence>
<keyword evidence="2" id="KW-1003">Cell membrane</keyword>
<dbReference type="PANTHER" id="PTHR24037:SF10">
    <property type="entry name" value="MUCIN-13"/>
    <property type="match status" value="1"/>
</dbReference>
<dbReference type="GO" id="GO:0005509">
    <property type="term" value="F:calcium ion binding"/>
    <property type="evidence" value="ECO:0007669"/>
    <property type="project" value="InterPro"/>
</dbReference>
<evidence type="ECO:0000256" key="2">
    <source>
        <dbReference type="ARBA" id="ARBA00022475"/>
    </source>
</evidence>
<dbReference type="PROSITE" id="PS50024">
    <property type="entry name" value="SEA"/>
    <property type="match status" value="1"/>
</dbReference>
<dbReference type="AlphaFoldDB" id="A0AAV7Q9C9"/>
<comment type="caution">
    <text evidence="12">The sequence shown here is derived from an EMBL/GenBank/DDBJ whole genome shotgun (WGS) entry which is preliminary data.</text>
</comment>
<gene>
    <name evidence="12" type="ORF">NDU88_003288</name>
</gene>
<evidence type="ECO:0000256" key="3">
    <source>
        <dbReference type="ARBA" id="ARBA00022536"/>
    </source>
</evidence>
<keyword evidence="10" id="KW-1133">Transmembrane helix</keyword>
<keyword evidence="7" id="KW-1015">Disulfide bond</keyword>
<keyword evidence="10" id="KW-0812">Transmembrane</keyword>
<dbReference type="Proteomes" id="UP001066276">
    <property type="component" value="Chromosome 6"/>
</dbReference>
<accession>A0AAV7Q9C9</accession>
<keyword evidence="6 10" id="KW-0472">Membrane</keyword>
<feature type="transmembrane region" description="Helical" evidence="10">
    <location>
        <begin position="297"/>
        <end position="322"/>
    </location>
</feature>
<dbReference type="SUPFAM" id="SSF57184">
    <property type="entry name" value="Growth factor receptor domain"/>
    <property type="match status" value="1"/>
</dbReference>
<dbReference type="PANTHER" id="PTHR24037">
    <property type="entry name" value="HEART DEVELOPMENT PROTEIN WITH EGF-LIKE DOMAINS 1"/>
    <property type="match status" value="1"/>
</dbReference>
<proteinExistence type="predicted"/>
<feature type="domain" description="SEA" evidence="11">
    <location>
        <begin position="120"/>
        <end position="224"/>
    </location>
</feature>
<protein>
    <recommendedName>
        <fullName evidence="11">SEA domain-containing protein</fullName>
    </recommendedName>
</protein>
<dbReference type="EMBL" id="JANPWB010000010">
    <property type="protein sequence ID" value="KAJ1136874.1"/>
    <property type="molecule type" value="Genomic_DNA"/>
</dbReference>
<keyword evidence="13" id="KW-1185">Reference proteome</keyword>
<dbReference type="InterPro" id="IPR001881">
    <property type="entry name" value="EGF-like_Ca-bd_dom"/>
</dbReference>
<sequence>MLTNATLPSATGQNSTSGGVLTSSSVSVSTSTFDVETGILSTLNKKETIEETSWSTTKYVSLHPTLATSTVDYTTSSKVSTSAAGVPETTNATGSNYCRNVQCPPFSYCVPGISIYSCVTGKIFPGELHLKNLHYIPDMANQDSFAFRNVTAGIEKHLKHILENENGYIKSTVTKLTKGSVVAAIQNIFQQSSTVTPAEIEKAFQTYINTCVDCWPLSKSDEYKEQDLCSINLCDTSTSVCQSKNGTFTCNCKEGFYKPFPSERSCTACTSGYELKNNTCVRCQFGYAGFNCDDSSLLAVVVISCVLGSLLLILLISLLIACNRSKKAPNESYEHETYLMWPKKDIPKIPRVTMNRDSSQLDCGSKNVLMDNEMSNGNTVNPEDSRMEGDLKTFSNTNPSRYSYLCHGQTNPYFVNEEK</sequence>
<comment type="subcellular location">
    <subcellularLocation>
        <location evidence="1">Cell membrane</location>
    </subcellularLocation>
</comment>
<keyword evidence="5" id="KW-0677">Repeat</keyword>
<evidence type="ECO:0000256" key="1">
    <source>
        <dbReference type="ARBA" id="ARBA00004236"/>
    </source>
</evidence>
<dbReference type="Pfam" id="PF01390">
    <property type="entry name" value="SEA"/>
    <property type="match status" value="1"/>
</dbReference>
<dbReference type="GO" id="GO:0005886">
    <property type="term" value="C:plasma membrane"/>
    <property type="evidence" value="ECO:0007669"/>
    <property type="project" value="UniProtKB-SubCell"/>
</dbReference>
<dbReference type="SMART" id="SM00179">
    <property type="entry name" value="EGF_CA"/>
    <property type="match status" value="1"/>
</dbReference>
<evidence type="ECO:0000256" key="6">
    <source>
        <dbReference type="ARBA" id="ARBA00023136"/>
    </source>
</evidence>
<dbReference type="SUPFAM" id="SSF82671">
    <property type="entry name" value="SEA domain"/>
    <property type="match status" value="1"/>
</dbReference>
<dbReference type="InterPro" id="IPR009030">
    <property type="entry name" value="Growth_fac_rcpt_cys_sf"/>
</dbReference>
<dbReference type="InterPro" id="IPR000082">
    <property type="entry name" value="SEA_dom"/>
</dbReference>
<organism evidence="12 13">
    <name type="scientific">Pleurodeles waltl</name>
    <name type="common">Iberian ribbed newt</name>
    <dbReference type="NCBI Taxonomy" id="8319"/>
    <lineage>
        <taxon>Eukaryota</taxon>
        <taxon>Metazoa</taxon>
        <taxon>Chordata</taxon>
        <taxon>Craniata</taxon>
        <taxon>Vertebrata</taxon>
        <taxon>Euteleostomi</taxon>
        <taxon>Amphibia</taxon>
        <taxon>Batrachia</taxon>
        <taxon>Caudata</taxon>
        <taxon>Salamandroidea</taxon>
        <taxon>Salamandridae</taxon>
        <taxon>Pleurodelinae</taxon>
        <taxon>Pleurodeles</taxon>
    </lineage>
</organism>
<feature type="region of interest" description="Disordered" evidence="9">
    <location>
        <begin position="1"/>
        <end position="21"/>
    </location>
</feature>
<reference evidence="12" key="1">
    <citation type="journal article" date="2022" name="bioRxiv">
        <title>Sequencing and chromosome-scale assembly of the giantPleurodeles waltlgenome.</title>
        <authorList>
            <person name="Brown T."/>
            <person name="Elewa A."/>
            <person name="Iarovenko S."/>
            <person name="Subramanian E."/>
            <person name="Araus A.J."/>
            <person name="Petzold A."/>
            <person name="Susuki M."/>
            <person name="Suzuki K.-i.T."/>
            <person name="Hayashi T."/>
            <person name="Toyoda A."/>
            <person name="Oliveira C."/>
            <person name="Osipova E."/>
            <person name="Leigh N.D."/>
            <person name="Simon A."/>
            <person name="Yun M.H."/>
        </authorList>
    </citation>
    <scope>NUCLEOTIDE SEQUENCE</scope>
    <source>
        <strain evidence="12">20211129_DDA</strain>
        <tissue evidence="12">Liver</tissue>
    </source>
</reference>
<evidence type="ECO:0000256" key="8">
    <source>
        <dbReference type="ARBA" id="ARBA00023180"/>
    </source>
</evidence>
<evidence type="ECO:0000256" key="7">
    <source>
        <dbReference type="ARBA" id="ARBA00023157"/>
    </source>
</evidence>
<evidence type="ECO:0000256" key="4">
    <source>
        <dbReference type="ARBA" id="ARBA00022729"/>
    </source>
</evidence>
<name>A0AAV7Q9C9_PLEWA</name>
<dbReference type="InterPro" id="IPR036364">
    <property type="entry name" value="SEA_dom_sf"/>
</dbReference>
<keyword evidence="8" id="KW-0325">Glycoprotein</keyword>
<evidence type="ECO:0000259" key="11">
    <source>
        <dbReference type="PROSITE" id="PS50024"/>
    </source>
</evidence>
<dbReference type="Gene3D" id="3.30.70.960">
    <property type="entry name" value="SEA domain"/>
    <property type="match status" value="1"/>
</dbReference>
<evidence type="ECO:0000256" key="10">
    <source>
        <dbReference type="SAM" id="Phobius"/>
    </source>
</evidence>
<evidence type="ECO:0000256" key="9">
    <source>
        <dbReference type="SAM" id="MobiDB-lite"/>
    </source>
</evidence>